<dbReference type="GO" id="GO:0030267">
    <property type="term" value="F:glyoxylate reductase (NADPH) activity"/>
    <property type="evidence" value="ECO:0007669"/>
    <property type="project" value="TreeGrafter"/>
</dbReference>
<evidence type="ECO:0000259" key="5">
    <source>
        <dbReference type="Pfam" id="PF02826"/>
    </source>
</evidence>
<feature type="domain" description="D-isomer specific 2-hydroxyacid dehydrogenase NAD-binding" evidence="5">
    <location>
        <begin position="135"/>
        <end position="300"/>
    </location>
</feature>
<dbReference type="GO" id="GO:0005829">
    <property type="term" value="C:cytosol"/>
    <property type="evidence" value="ECO:0007669"/>
    <property type="project" value="TreeGrafter"/>
</dbReference>
<dbReference type="InterPro" id="IPR050223">
    <property type="entry name" value="D-isomer_2-hydroxyacid_DH"/>
</dbReference>
<evidence type="ECO:0000256" key="1">
    <source>
        <dbReference type="ARBA" id="ARBA00023002"/>
    </source>
</evidence>
<dbReference type="Pfam" id="PF02826">
    <property type="entry name" value="2-Hacid_dh_C"/>
    <property type="match status" value="1"/>
</dbReference>
<dbReference type="SUPFAM" id="SSF51735">
    <property type="entry name" value="NAD(P)-binding Rossmann-fold domains"/>
    <property type="match status" value="1"/>
</dbReference>
<evidence type="ECO:0000259" key="4">
    <source>
        <dbReference type="Pfam" id="PF00389"/>
    </source>
</evidence>
<feature type="compositionally biased region" description="Low complexity" evidence="3">
    <location>
        <begin position="716"/>
        <end position="727"/>
    </location>
</feature>
<keyword evidence="6" id="KW-1185">Reference proteome</keyword>
<dbReference type="PANTHER" id="PTHR10996">
    <property type="entry name" value="2-HYDROXYACID DEHYDROGENASE-RELATED"/>
    <property type="match status" value="1"/>
</dbReference>
<dbReference type="PANTHER" id="PTHR10996:SF178">
    <property type="entry name" value="2-HYDROXYACID DEHYDROGENASE YGL185C-RELATED"/>
    <property type="match status" value="1"/>
</dbReference>
<keyword evidence="1" id="KW-0560">Oxidoreductase</keyword>
<feature type="compositionally biased region" description="Low complexity" evidence="3">
    <location>
        <begin position="743"/>
        <end position="763"/>
    </location>
</feature>
<dbReference type="AlphaFoldDB" id="A0A1I8HBP9"/>
<dbReference type="GO" id="GO:0051287">
    <property type="term" value="F:NAD binding"/>
    <property type="evidence" value="ECO:0007669"/>
    <property type="project" value="InterPro"/>
</dbReference>
<feature type="region of interest" description="Disordered" evidence="3">
    <location>
        <begin position="610"/>
        <end position="653"/>
    </location>
</feature>
<proteinExistence type="predicted"/>
<dbReference type="WBParaSite" id="maker-uti_cns_0005252-snap-gene-0.4-mRNA-1">
    <property type="protein sequence ID" value="maker-uti_cns_0005252-snap-gene-0.4-mRNA-1"/>
    <property type="gene ID" value="maker-uti_cns_0005252-snap-gene-0.4"/>
</dbReference>
<protein>
    <submittedName>
        <fullName evidence="7">2-Hacid_dh_C domain-containing protein</fullName>
    </submittedName>
</protein>
<evidence type="ECO:0000313" key="6">
    <source>
        <dbReference type="Proteomes" id="UP000095280"/>
    </source>
</evidence>
<dbReference type="Proteomes" id="UP000095280">
    <property type="component" value="Unplaced"/>
</dbReference>
<sequence>MAELPGLLIPKRSGLLLPEFLAEAGRHFRLVTTDEFESEPQRQWPEISAAVICVVANYIDCPEVLDRLPNLKIAANHGVGVEHINQEMFRSRRILVTHTPGVIAESTADAALLHILNTARSQRQVFEHIRTPAGQQPSWGGSAVPLGNDLAGATVGIVGLGAIGRCVARRCGLGFGCRLYYYQRRRAEPQLELELGGQLQYCASLADLLPRCDFVVLACPLGPDTRHMINADTLRLMRSTATLINVARGGLVDTEALLTALRSGVIAAAGLDVTEPEPLPAEHPLLSDSRLNVWVTPHFGTHTSQTRLSMQRLCLDQIRDALRGQEYFKTADDPGSYEFRVDIKNRASLGATLHDRFNKSSSVPHCFVGWSAQDQALIQEALVSATASAHCQILKHPDVIPTLWLKPMDEVSLVASFRYDRRFQYRMVFNVFIFDKSASLRECAQCAEAHARGIYDGTNSKSGNRRLPTKIGSVYAQRGPESLSAHYNSALLLLTSAAQYVCLGDSSVLGLLTVSPPVHPDSSQADVSVPMTITCPSSHVDRGSKKGICVTVCLEAAPAGRGDWQFAGRFAFRVRAVASPYRDLIAEVCELLSQEQIGCPAGCSHMKKTQHQSSKLAGTKRPLPPEDDSVPPTPPPQPAPQPAPPPPPPPQQQQLLFGCETVILSYEENSNFIGLHFQSAFHAKYGALLLQGLLEGHRQAQQLLFGASGLTTPPVGSSQGSSSDSSGNPMLGNPMLSVPLATSSQQQQSQQSQQSQQQQQQQSLNRTDTLGMLLRLLSNSTNPSTGTANNSWSFNLSQSLQQQQPEHQAAPAPAVAASSAAHPTPPLLSSQPTIIVRHEPTEVSAAPDASASLPHQPSAAKPRLVTLATEAVGVDAPQKQQQSQQLSLYPTNASDLLHFIGLNQYANRFARIGINRTEQLARMTTAELVANSPDGPRMRLEHAQL</sequence>
<organism evidence="6 7">
    <name type="scientific">Macrostomum lignano</name>
    <dbReference type="NCBI Taxonomy" id="282301"/>
    <lineage>
        <taxon>Eukaryota</taxon>
        <taxon>Metazoa</taxon>
        <taxon>Spiralia</taxon>
        <taxon>Lophotrochozoa</taxon>
        <taxon>Platyhelminthes</taxon>
        <taxon>Rhabditophora</taxon>
        <taxon>Macrostomorpha</taxon>
        <taxon>Macrostomida</taxon>
        <taxon>Macrostomidae</taxon>
        <taxon>Macrostomum</taxon>
    </lineage>
</organism>
<feature type="compositionally biased region" description="Pro residues" evidence="3">
    <location>
        <begin position="631"/>
        <end position="651"/>
    </location>
</feature>
<feature type="region of interest" description="Disordered" evidence="3">
    <location>
        <begin position="711"/>
        <end position="764"/>
    </location>
</feature>
<dbReference type="Gene3D" id="3.40.50.720">
    <property type="entry name" value="NAD(P)-binding Rossmann-like Domain"/>
    <property type="match status" value="2"/>
</dbReference>
<name>A0A1I8HBP9_9PLAT</name>
<evidence type="ECO:0000313" key="7">
    <source>
        <dbReference type="WBParaSite" id="maker-uti_cns_0005252-snap-gene-0.4-mRNA-1"/>
    </source>
</evidence>
<feature type="domain" description="D-isomer specific 2-hydroxyacid dehydrogenase catalytic" evidence="4">
    <location>
        <begin position="51"/>
        <end position="326"/>
    </location>
</feature>
<feature type="region of interest" description="Disordered" evidence="3">
    <location>
        <begin position="798"/>
        <end position="830"/>
    </location>
</feature>
<accession>A0A1I8HBP9</accession>
<keyword evidence="2" id="KW-0520">NAD</keyword>
<dbReference type="Pfam" id="PF00389">
    <property type="entry name" value="2-Hacid_dh"/>
    <property type="match status" value="1"/>
</dbReference>
<dbReference type="InterPro" id="IPR036291">
    <property type="entry name" value="NAD(P)-bd_dom_sf"/>
</dbReference>
<dbReference type="SUPFAM" id="SSF52283">
    <property type="entry name" value="Formate/glycerate dehydrogenase catalytic domain-like"/>
    <property type="match status" value="1"/>
</dbReference>
<dbReference type="GO" id="GO:0016618">
    <property type="term" value="F:hydroxypyruvate reductase [NAD(P)H] activity"/>
    <property type="evidence" value="ECO:0007669"/>
    <property type="project" value="TreeGrafter"/>
</dbReference>
<dbReference type="InterPro" id="IPR006139">
    <property type="entry name" value="D-isomer_2_OHA_DH_cat_dom"/>
</dbReference>
<dbReference type="InterPro" id="IPR006140">
    <property type="entry name" value="D-isomer_DH_NAD-bd"/>
</dbReference>
<evidence type="ECO:0000256" key="3">
    <source>
        <dbReference type="SAM" id="MobiDB-lite"/>
    </source>
</evidence>
<evidence type="ECO:0000256" key="2">
    <source>
        <dbReference type="ARBA" id="ARBA00023027"/>
    </source>
</evidence>
<reference evidence="7" key="1">
    <citation type="submission" date="2016-11" db="UniProtKB">
        <authorList>
            <consortium name="WormBaseParasite"/>
        </authorList>
    </citation>
    <scope>IDENTIFICATION</scope>
</reference>